<keyword evidence="6" id="KW-1185">Reference proteome</keyword>
<evidence type="ECO:0000313" key="5">
    <source>
        <dbReference type="EMBL" id="EXX86776.1"/>
    </source>
</evidence>
<dbReference type="SUPFAM" id="SSF46689">
    <property type="entry name" value="Homeodomain-like"/>
    <property type="match status" value="1"/>
</dbReference>
<evidence type="ECO:0000313" key="6">
    <source>
        <dbReference type="Proteomes" id="UP000053750"/>
    </source>
</evidence>
<dbReference type="Gene3D" id="1.10.10.60">
    <property type="entry name" value="Homeodomain-like"/>
    <property type="match status" value="1"/>
</dbReference>
<evidence type="ECO:0000259" key="4">
    <source>
        <dbReference type="PROSITE" id="PS01124"/>
    </source>
</evidence>
<keyword evidence="3" id="KW-0804">Transcription</keyword>
<keyword evidence="2" id="KW-0238">DNA-binding</keyword>
<dbReference type="InterPro" id="IPR009057">
    <property type="entry name" value="Homeodomain-like_sf"/>
</dbReference>
<dbReference type="InterPro" id="IPR018060">
    <property type="entry name" value="HTH_AraC"/>
</dbReference>
<accession>A0A9W5W722</accession>
<dbReference type="OrthoDB" id="9778008at2"/>
<protein>
    <recommendedName>
        <fullName evidence="4">HTH araC/xylS-type domain-containing protein</fullName>
    </recommendedName>
</protein>
<organism evidence="5 6">
    <name type="scientific">Paenibacillus darwinianus</name>
    <dbReference type="NCBI Taxonomy" id="1380763"/>
    <lineage>
        <taxon>Bacteria</taxon>
        <taxon>Bacillati</taxon>
        <taxon>Bacillota</taxon>
        <taxon>Bacilli</taxon>
        <taxon>Bacillales</taxon>
        <taxon>Paenibacillaceae</taxon>
        <taxon>Paenibacillus</taxon>
    </lineage>
</organism>
<dbReference type="PRINTS" id="PR00032">
    <property type="entry name" value="HTHARAC"/>
</dbReference>
<proteinExistence type="predicted"/>
<reference evidence="5 6" key="1">
    <citation type="submission" date="2014-02" db="EMBL/GenBank/DDBJ databases">
        <title>Genome sequence of Paenibacillus darwinianus reveals adaptive mechanisms for survival in Antarctic soils.</title>
        <authorList>
            <person name="Dsouza M."/>
            <person name="Taylor M.W."/>
            <person name="Turner S.J."/>
            <person name="Aislabie J."/>
        </authorList>
    </citation>
    <scope>NUCLEOTIDE SEQUENCE [LARGE SCALE GENOMIC DNA]</scope>
    <source>
        <strain evidence="5 6">CE1</strain>
    </source>
</reference>
<keyword evidence="1" id="KW-0805">Transcription regulation</keyword>
<dbReference type="Proteomes" id="UP000053750">
    <property type="component" value="Unassembled WGS sequence"/>
</dbReference>
<comment type="caution">
    <text evidence="5">The sequence shown here is derived from an EMBL/GenBank/DDBJ whole genome shotgun (WGS) entry which is preliminary data.</text>
</comment>
<dbReference type="PROSITE" id="PS01124">
    <property type="entry name" value="HTH_ARAC_FAMILY_2"/>
    <property type="match status" value="1"/>
</dbReference>
<gene>
    <name evidence="5" type="ORF">BG53_05415</name>
</gene>
<name>A0A9W5W722_9BACL</name>
<dbReference type="InterPro" id="IPR020449">
    <property type="entry name" value="Tscrpt_reg_AraC-type_HTH"/>
</dbReference>
<evidence type="ECO:0000256" key="3">
    <source>
        <dbReference type="ARBA" id="ARBA00023163"/>
    </source>
</evidence>
<evidence type="ECO:0000256" key="2">
    <source>
        <dbReference type="ARBA" id="ARBA00023125"/>
    </source>
</evidence>
<dbReference type="GO" id="GO:0003700">
    <property type="term" value="F:DNA-binding transcription factor activity"/>
    <property type="evidence" value="ECO:0007669"/>
    <property type="project" value="InterPro"/>
</dbReference>
<dbReference type="AlphaFoldDB" id="A0A9W5W722"/>
<dbReference type="GO" id="GO:0043565">
    <property type="term" value="F:sequence-specific DNA binding"/>
    <property type="evidence" value="ECO:0007669"/>
    <property type="project" value="InterPro"/>
</dbReference>
<dbReference type="Pfam" id="PF00165">
    <property type="entry name" value="HTH_AraC"/>
    <property type="match status" value="1"/>
</dbReference>
<sequence length="77" mass="8853">MCCAWNARRSCLRRRRSITVTRVGEEVGYPDVSHFMQVFRKYYTTTPGQYRADGGGTPCRYRNDFAYSAMASGIPCR</sequence>
<feature type="domain" description="HTH araC/xylS-type" evidence="4">
    <location>
        <begin position="12"/>
        <end position="53"/>
    </location>
</feature>
<dbReference type="EMBL" id="JFHU01000180">
    <property type="protein sequence ID" value="EXX86776.1"/>
    <property type="molecule type" value="Genomic_DNA"/>
</dbReference>
<evidence type="ECO:0000256" key="1">
    <source>
        <dbReference type="ARBA" id="ARBA00023015"/>
    </source>
</evidence>